<keyword evidence="4" id="KW-1185">Reference proteome</keyword>
<accession>A0A6P0UI54</accession>
<dbReference type="Gene3D" id="2.130.10.10">
    <property type="entry name" value="YVTN repeat-like/Quinoprotein amine dehydrogenase"/>
    <property type="match status" value="2"/>
</dbReference>
<proteinExistence type="predicted"/>
<evidence type="ECO:0008006" key="5">
    <source>
        <dbReference type="Google" id="ProtNLM"/>
    </source>
</evidence>
<feature type="compositionally biased region" description="Low complexity" evidence="1">
    <location>
        <begin position="79"/>
        <end position="90"/>
    </location>
</feature>
<feature type="region of interest" description="Disordered" evidence="1">
    <location>
        <begin position="67"/>
        <end position="90"/>
    </location>
</feature>
<evidence type="ECO:0000313" key="4">
    <source>
        <dbReference type="Proteomes" id="UP000468581"/>
    </source>
</evidence>
<dbReference type="RefSeq" id="WP_163606024.1">
    <property type="nucleotide sequence ID" value="NZ_JAABOO010000001.1"/>
</dbReference>
<dbReference type="EMBL" id="JAABOO010000001">
    <property type="protein sequence ID" value="NER13021.1"/>
    <property type="molecule type" value="Genomic_DNA"/>
</dbReference>
<evidence type="ECO:0000313" key="3">
    <source>
        <dbReference type="EMBL" id="NER13021.1"/>
    </source>
</evidence>
<reference evidence="3 4" key="1">
    <citation type="submission" date="2020-01" db="EMBL/GenBank/DDBJ databases">
        <title>Leptobacterium flavescens.</title>
        <authorList>
            <person name="Wang G."/>
        </authorList>
    </citation>
    <scope>NUCLEOTIDE SEQUENCE [LARGE SCALE GENOMIC DNA]</scope>
    <source>
        <strain evidence="3 4">KCTC 22160</strain>
    </source>
</reference>
<dbReference type="PROSITE" id="PS51257">
    <property type="entry name" value="PROKAR_LIPOPROTEIN"/>
    <property type="match status" value="1"/>
</dbReference>
<feature type="signal peptide" evidence="2">
    <location>
        <begin position="1"/>
        <end position="23"/>
    </location>
</feature>
<dbReference type="SUPFAM" id="SSF75011">
    <property type="entry name" value="3-carboxy-cis,cis-mucoante lactonizing enzyme"/>
    <property type="match status" value="1"/>
</dbReference>
<protein>
    <recommendedName>
        <fullName evidence="5">DUF4623 domain-containing protein</fullName>
    </recommendedName>
</protein>
<dbReference type="InterPro" id="IPR015943">
    <property type="entry name" value="WD40/YVTN_repeat-like_dom_sf"/>
</dbReference>
<evidence type="ECO:0000256" key="1">
    <source>
        <dbReference type="SAM" id="MobiDB-lite"/>
    </source>
</evidence>
<keyword evidence="2" id="KW-0732">Signal</keyword>
<dbReference type="AlphaFoldDB" id="A0A6P0UI54"/>
<comment type="caution">
    <text evidence="3">The sequence shown here is derived from an EMBL/GenBank/DDBJ whole genome shotgun (WGS) entry which is preliminary data.</text>
</comment>
<name>A0A6P0UI54_9FLAO</name>
<evidence type="ECO:0000256" key="2">
    <source>
        <dbReference type="SAM" id="SignalP"/>
    </source>
</evidence>
<gene>
    <name evidence="3" type="ORF">GWK08_06195</name>
</gene>
<organism evidence="3 4">
    <name type="scientific">Leptobacterium flavescens</name>
    <dbReference type="NCBI Taxonomy" id="472055"/>
    <lineage>
        <taxon>Bacteria</taxon>
        <taxon>Pseudomonadati</taxon>
        <taxon>Bacteroidota</taxon>
        <taxon>Flavobacteriia</taxon>
        <taxon>Flavobacteriales</taxon>
        <taxon>Flavobacteriaceae</taxon>
        <taxon>Leptobacterium</taxon>
    </lineage>
</organism>
<feature type="chain" id="PRO_5026700978" description="DUF4623 domain-containing protein" evidence="2">
    <location>
        <begin position="24"/>
        <end position="462"/>
    </location>
</feature>
<sequence>MKQTELKKLALLLISMVAFTACKNDDDSTPQSPESERTLVGFLYTTTNGEQTNQVLRLDRYSDGSVGNEIAYPTGSDGGADTSAGGDANGDFDSQGAVQIIGDYLLNVNAGGNTISVFSLDRPTGDLTFQNNVTSGGTRPVSIAFTPKDGATDEYWVVVGNQWNNPNVQNDGPNLQRFPNDAFHNEDLTQSDATDAERNITLFSFNTSTGALTLERQLDSYVRENGGPTTVAFSDDGSKLAVSTWGIAHFATENPSLDEQRASRVYVYDFANGIISGERFFEEEGIAGTIGFNWARGSSSILQVSNFNLISSKLDNSLTILFDDGTTVTKNQNFNTVEEGDINEACWSALNPDGTVLYISSFGANAITAFNVDAAGNVSSEIGFEVRGGFAPPGDTKDIYISSDDAYLYNIGAFQSFSINTFSISDSGALSYEEQFTYETTSASVGSAGTFNFLGLSGYDLE</sequence>
<dbReference type="Proteomes" id="UP000468581">
    <property type="component" value="Unassembled WGS sequence"/>
</dbReference>